<dbReference type="InterPro" id="IPR015424">
    <property type="entry name" value="PyrdxlP-dep_Trfase"/>
</dbReference>
<dbReference type="GO" id="GO:0003962">
    <property type="term" value="F:cystathionine gamma-synthase activity"/>
    <property type="evidence" value="ECO:0007669"/>
    <property type="project" value="UniProtKB-EC"/>
</dbReference>
<dbReference type="InterPro" id="IPR015421">
    <property type="entry name" value="PyrdxlP-dep_Trfase_major"/>
</dbReference>
<evidence type="ECO:0000256" key="1">
    <source>
        <dbReference type="ARBA" id="ARBA00001933"/>
    </source>
</evidence>
<feature type="modified residue" description="N6-(pyridoxal phosphate)lysine" evidence="3">
    <location>
        <position position="199"/>
    </location>
</feature>
<dbReference type="GO" id="GO:0019343">
    <property type="term" value="P:cysteine biosynthetic process via cystathionine"/>
    <property type="evidence" value="ECO:0007669"/>
    <property type="project" value="TreeGrafter"/>
</dbReference>
<dbReference type="InterPro" id="IPR000277">
    <property type="entry name" value="Cys/Met-Metab_PyrdxlP-dep_enz"/>
</dbReference>
<organism evidence="5 6">
    <name type="scientific">Allosphingosinicella deserti</name>
    <dbReference type="NCBI Taxonomy" id="2116704"/>
    <lineage>
        <taxon>Bacteria</taxon>
        <taxon>Pseudomonadati</taxon>
        <taxon>Pseudomonadota</taxon>
        <taxon>Alphaproteobacteria</taxon>
        <taxon>Sphingomonadales</taxon>
        <taxon>Sphingomonadaceae</taxon>
        <taxon>Allosphingosinicella</taxon>
    </lineage>
</organism>
<dbReference type="SUPFAM" id="SSF53383">
    <property type="entry name" value="PLP-dependent transferases"/>
    <property type="match status" value="1"/>
</dbReference>
<dbReference type="InterPro" id="IPR015422">
    <property type="entry name" value="PyrdxlP-dep_Trfase_small"/>
</dbReference>
<dbReference type="Gene3D" id="3.90.1150.10">
    <property type="entry name" value="Aspartate Aminotransferase, domain 1"/>
    <property type="match status" value="1"/>
</dbReference>
<dbReference type="EMBL" id="PXYI01000012">
    <property type="protein sequence ID" value="PSJ36741.1"/>
    <property type="molecule type" value="Genomic_DNA"/>
</dbReference>
<dbReference type="FunFam" id="3.40.640.10:FF:000046">
    <property type="entry name" value="Cystathionine gamma-lyase"/>
    <property type="match status" value="1"/>
</dbReference>
<dbReference type="EC" id="2.5.1.48" evidence="5"/>
<dbReference type="AlphaFoldDB" id="A0A2P7QFI4"/>
<reference evidence="5 6" key="1">
    <citation type="submission" date="2018-03" db="EMBL/GenBank/DDBJ databases">
        <title>The draft genome of Sphingosinicella sp. GL-C-18.</title>
        <authorList>
            <person name="Liu L."/>
            <person name="Li L."/>
            <person name="Liang L."/>
            <person name="Zhang X."/>
            <person name="Wang T."/>
        </authorList>
    </citation>
    <scope>NUCLEOTIDE SEQUENCE [LARGE SCALE GENOMIC DNA]</scope>
    <source>
        <strain evidence="5 6">GL-C-18</strain>
    </source>
</reference>
<comment type="caution">
    <text evidence="5">The sequence shown here is derived from an EMBL/GenBank/DDBJ whole genome shotgun (WGS) entry which is preliminary data.</text>
</comment>
<accession>A0A2P7QFI4</accession>
<evidence type="ECO:0000256" key="2">
    <source>
        <dbReference type="ARBA" id="ARBA00022898"/>
    </source>
</evidence>
<dbReference type="Pfam" id="PF01053">
    <property type="entry name" value="Cys_Met_Meta_PP"/>
    <property type="match status" value="1"/>
</dbReference>
<dbReference type="GO" id="GO:0019346">
    <property type="term" value="P:transsulfuration"/>
    <property type="evidence" value="ECO:0007669"/>
    <property type="project" value="InterPro"/>
</dbReference>
<name>A0A2P7QFI4_9SPHN</name>
<evidence type="ECO:0000256" key="4">
    <source>
        <dbReference type="RuleBase" id="RU362118"/>
    </source>
</evidence>
<evidence type="ECO:0000256" key="3">
    <source>
        <dbReference type="PIRSR" id="PIRSR001434-2"/>
    </source>
</evidence>
<dbReference type="Gene3D" id="3.40.640.10">
    <property type="entry name" value="Type I PLP-dependent aspartate aminotransferase-like (Major domain)"/>
    <property type="match status" value="1"/>
</dbReference>
<protein>
    <submittedName>
        <fullName evidence="5">Cystathionine gamma-synthase</fullName>
        <ecNumber evidence="5">2.5.1.48</ecNumber>
    </submittedName>
</protein>
<gene>
    <name evidence="5" type="ORF">C7I55_25525</name>
</gene>
<dbReference type="GO" id="GO:0004123">
    <property type="term" value="F:cystathionine gamma-lyase activity"/>
    <property type="evidence" value="ECO:0007669"/>
    <property type="project" value="TreeGrafter"/>
</dbReference>
<dbReference type="OrthoDB" id="9805807at2"/>
<dbReference type="GO" id="GO:0005737">
    <property type="term" value="C:cytoplasm"/>
    <property type="evidence" value="ECO:0007669"/>
    <property type="project" value="TreeGrafter"/>
</dbReference>
<keyword evidence="5" id="KW-0808">Transferase</keyword>
<dbReference type="RefSeq" id="WP_106515879.1">
    <property type="nucleotide sequence ID" value="NZ_PXYI01000012.1"/>
</dbReference>
<comment type="similarity">
    <text evidence="4">Belongs to the trans-sulfuration enzymes family.</text>
</comment>
<sequence length="381" mass="40150">MTTTRKPATIVAAARTDRDPAFASVAPPIWPSDTYRWDDADTKPSYDYSRTVSPNRDLLAEALAELEGAAGGVITGSGQSACLLALLLLPAGAHVVAPHDCYGGTYRLIKGLEDQGKLRATFVDMLDDQAYASALEPGADLVWIETPSNPLLRVTDIARRAAAAKQAGALVAADNTLLTPLRQKPLALGCDLVMHSTTKALNGHSDLFGGALLAEDAALVEKMQWWSNAAGLNGSAFDSSQILRGLRTLPLRLDQQEKSGVRIAGWLAEQPQVHNVNFPGLATHPGAELAARQQSGPGFMISVRVKGDAARFLGALELITLASSLGGFATLICKPATMTHRGMPPEAQAEAGIHPDLLRISVGLEDSDDLVADLAKGLAAL</sequence>
<dbReference type="PANTHER" id="PTHR11808:SF75">
    <property type="entry name" value="CYSTATHIONINE GAMMA-SYNTHASE"/>
    <property type="match status" value="1"/>
</dbReference>
<dbReference type="Proteomes" id="UP000241167">
    <property type="component" value="Unassembled WGS sequence"/>
</dbReference>
<dbReference type="PIRSF" id="PIRSF001434">
    <property type="entry name" value="CGS"/>
    <property type="match status" value="1"/>
</dbReference>
<keyword evidence="6" id="KW-1185">Reference proteome</keyword>
<proteinExistence type="inferred from homology"/>
<dbReference type="GO" id="GO:0030170">
    <property type="term" value="F:pyridoxal phosphate binding"/>
    <property type="evidence" value="ECO:0007669"/>
    <property type="project" value="InterPro"/>
</dbReference>
<dbReference type="PANTHER" id="PTHR11808">
    <property type="entry name" value="TRANS-SULFURATION ENZYME FAMILY MEMBER"/>
    <property type="match status" value="1"/>
</dbReference>
<evidence type="ECO:0000313" key="6">
    <source>
        <dbReference type="Proteomes" id="UP000241167"/>
    </source>
</evidence>
<evidence type="ECO:0000313" key="5">
    <source>
        <dbReference type="EMBL" id="PSJ36741.1"/>
    </source>
</evidence>
<keyword evidence="2 3" id="KW-0663">Pyridoxal phosphate</keyword>
<comment type="cofactor">
    <cofactor evidence="1 4">
        <name>pyridoxal 5'-phosphate</name>
        <dbReference type="ChEBI" id="CHEBI:597326"/>
    </cofactor>
</comment>